<dbReference type="AlphaFoldDB" id="A0A518E3G7"/>
<dbReference type="Pfam" id="PF02575">
    <property type="entry name" value="YbaB_DNA_bd"/>
    <property type="match status" value="1"/>
</dbReference>
<reference evidence="3 4" key="1">
    <citation type="submission" date="2019-02" db="EMBL/GenBank/DDBJ databases">
        <title>Deep-cultivation of Planctomycetes and their phenomic and genomic characterization uncovers novel biology.</title>
        <authorList>
            <person name="Wiegand S."/>
            <person name="Jogler M."/>
            <person name="Boedeker C."/>
            <person name="Pinto D."/>
            <person name="Vollmers J."/>
            <person name="Rivas-Marin E."/>
            <person name="Kohn T."/>
            <person name="Peeters S.H."/>
            <person name="Heuer A."/>
            <person name="Rast P."/>
            <person name="Oberbeckmann S."/>
            <person name="Bunk B."/>
            <person name="Jeske O."/>
            <person name="Meyerdierks A."/>
            <person name="Storesund J.E."/>
            <person name="Kallscheuer N."/>
            <person name="Luecker S."/>
            <person name="Lage O.M."/>
            <person name="Pohl T."/>
            <person name="Merkel B.J."/>
            <person name="Hornburger P."/>
            <person name="Mueller R.-W."/>
            <person name="Bruemmer F."/>
            <person name="Labrenz M."/>
            <person name="Spormann A.M."/>
            <person name="Op den Camp H."/>
            <person name="Overmann J."/>
            <person name="Amann R."/>
            <person name="Jetten M.S.M."/>
            <person name="Mascher T."/>
            <person name="Medema M.H."/>
            <person name="Devos D.P."/>
            <person name="Kaster A.-K."/>
            <person name="Ovreas L."/>
            <person name="Rohde M."/>
            <person name="Galperin M.Y."/>
            <person name="Jogler C."/>
        </authorList>
    </citation>
    <scope>NUCLEOTIDE SEQUENCE [LARGE SCALE GENOMIC DNA]</scope>
    <source>
        <strain evidence="3 4">Pla85_3_4</strain>
    </source>
</reference>
<dbReference type="EMBL" id="CP036433">
    <property type="protein sequence ID" value="QDU98631.1"/>
    <property type="molecule type" value="Genomic_DNA"/>
</dbReference>
<dbReference type="GO" id="GO:0003677">
    <property type="term" value="F:DNA binding"/>
    <property type="evidence" value="ECO:0007669"/>
    <property type="project" value="UniProtKB-UniRule"/>
</dbReference>
<keyword evidence="4" id="KW-1185">Reference proteome</keyword>
<dbReference type="Proteomes" id="UP000317648">
    <property type="component" value="Chromosome"/>
</dbReference>
<protein>
    <recommendedName>
        <fullName evidence="2">Nucleoid-associated protein Pla8534_65030</fullName>
    </recommendedName>
</protein>
<gene>
    <name evidence="3" type="primary">ybaB</name>
    <name evidence="3" type="ORF">Pla8534_65030</name>
</gene>
<dbReference type="SUPFAM" id="SSF82607">
    <property type="entry name" value="YbaB-like"/>
    <property type="match status" value="1"/>
</dbReference>
<evidence type="ECO:0000256" key="2">
    <source>
        <dbReference type="HAMAP-Rule" id="MF_00274"/>
    </source>
</evidence>
<dbReference type="PANTHER" id="PTHR33449">
    <property type="entry name" value="NUCLEOID-ASSOCIATED PROTEIN YBAB"/>
    <property type="match status" value="1"/>
</dbReference>
<comment type="similarity">
    <text evidence="2">Belongs to the YbaB/EbfC family.</text>
</comment>
<evidence type="ECO:0000313" key="4">
    <source>
        <dbReference type="Proteomes" id="UP000317648"/>
    </source>
</evidence>
<evidence type="ECO:0000313" key="3">
    <source>
        <dbReference type="EMBL" id="QDU98631.1"/>
    </source>
</evidence>
<proteinExistence type="inferred from homology"/>
<evidence type="ECO:0000256" key="1">
    <source>
        <dbReference type="ARBA" id="ARBA00023125"/>
    </source>
</evidence>
<dbReference type="HAMAP" id="MF_00274">
    <property type="entry name" value="DNA_YbaB_EbfC"/>
    <property type="match status" value="1"/>
</dbReference>
<organism evidence="3 4">
    <name type="scientific">Lignipirellula cremea</name>
    <dbReference type="NCBI Taxonomy" id="2528010"/>
    <lineage>
        <taxon>Bacteria</taxon>
        <taxon>Pseudomonadati</taxon>
        <taxon>Planctomycetota</taxon>
        <taxon>Planctomycetia</taxon>
        <taxon>Pirellulales</taxon>
        <taxon>Pirellulaceae</taxon>
        <taxon>Lignipirellula</taxon>
    </lineage>
</organism>
<comment type="subunit">
    <text evidence="2">Homodimer.</text>
</comment>
<name>A0A518E3G7_9BACT</name>
<dbReference type="GO" id="GO:0005829">
    <property type="term" value="C:cytosol"/>
    <property type="evidence" value="ECO:0007669"/>
    <property type="project" value="TreeGrafter"/>
</dbReference>
<dbReference type="Gene3D" id="3.30.1310.10">
    <property type="entry name" value="Nucleoid-associated protein YbaB-like domain"/>
    <property type="match status" value="1"/>
</dbReference>
<dbReference type="InterPro" id="IPR036894">
    <property type="entry name" value="YbaB-like_sf"/>
</dbReference>
<accession>A0A518E3G7</accession>
<comment type="function">
    <text evidence="2">Binds to DNA and alters its conformation. May be involved in regulation of gene expression, nucleoid organization and DNA protection.</text>
</comment>
<dbReference type="RefSeq" id="WP_145058045.1">
    <property type="nucleotide sequence ID" value="NZ_CP036433.1"/>
</dbReference>
<dbReference type="PIRSF" id="PIRSF004555">
    <property type="entry name" value="UCP004555"/>
    <property type="match status" value="1"/>
</dbReference>
<dbReference type="GO" id="GO:0043590">
    <property type="term" value="C:bacterial nucleoid"/>
    <property type="evidence" value="ECO:0007669"/>
    <property type="project" value="UniProtKB-UniRule"/>
</dbReference>
<sequence length="117" mass="12561">MFKGIANLANLMRMGQQMGPRFEQMQEQLKQQRSVGSAGGGMVEVTVNGLAEVQRVKIDPKLIAQNDAEMLETLVAAAVNQALASSREESAQAMQSLTEGFDMPGISEALSQFMGGK</sequence>
<dbReference type="OrthoDB" id="288497at2"/>
<dbReference type="InterPro" id="IPR004401">
    <property type="entry name" value="YbaB/EbfC"/>
</dbReference>
<dbReference type="KEGG" id="lcre:Pla8534_65030"/>
<keyword evidence="1 2" id="KW-0238">DNA-binding</keyword>
<dbReference type="NCBIfam" id="TIGR00103">
    <property type="entry name" value="DNA_YbaB_EbfC"/>
    <property type="match status" value="1"/>
</dbReference>
<comment type="subcellular location">
    <subcellularLocation>
        <location evidence="2">Cytoplasm</location>
        <location evidence="2">Nucleoid</location>
    </subcellularLocation>
</comment>
<keyword evidence="2" id="KW-0963">Cytoplasm</keyword>
<dbReference type="PANTHER" id="PTHR33449:SF1">
    <property type="entry name" value="NUCLEOID-ASSOCIATED PROTEIN YBAB"/>
    <property type="match status" value="1"/>
</dbReference>